<feature type="compositionally biased region" description="Polar residues" evidence="1">
    <location>
        <begin position="212"/>
        <end position="225"/>
    </location>
</feature>
<evidence type="ECO:0000256" key="1">
    <source>
        <dbReference type="SAM" id="MobiDB-lite"/>
    </source>
</evidence>
<proteinExistence type="predicted"/>
<dbReference type="EMBL" id="CANHGI010000001">
    <property type="protein sequence ID" value="CAI5438468.1"/>
    <property type="molecule type" value="Genomic_DNA"/>
</dbReference>
<feature type="region of interest" description="Disordered" evidence="1">
    <location>
        <begin position="247"/>
        <end position="432"/>
    </location>
</feature>
<keyword evidence="2" id="KW-0472">Membrane</keyword>
<comment type="caution">
    <text evidence="3">The sequence shown here is derived from an EMBL/GenBank/DDBJ whole genome shotgun (WGS) entry which is preliminary data.</text>
</comment>
<evidence type="ECO:0000313" key="3">
    <source>
        <dbReference type="EMBL" id="CAI5438468.1"/>
    </source>
</evidence>
<feature type="compositionally biased region" description="Basic and acidic residues" evidence="1">
    <location>
        <begin position="365"/>
        <end position="374"/>
    </location>
</feature>
<feature type="compositionally biased region" description="Basic and acidic residues" evidence="1">
    <location>
        <begin position="382"/>
        <end position="394"/>
    </location>
</feature>
<feature type="compositionally biased region" description="Low complexity" evidence="1">
    <location>
        <begin position="270"/>
        <end position="311"/>
    </location>
</feature>
<feature type="region of interest" description="Disordered" evidence="1">
    <location>
        <begin position="207"/>
        <end position="226"/>
    </location>
</feature>
<gene>
    <name evidence="3" type="ORF">CAMP_LOCUS1105</name>
</gene>
<organism evidence="3 4">
    <name type="scientific">Caenorhabditis angaria</name>
    <dbReference type="NCBI Taxonomy" id="860376"/>
    <lineage>
        <taxon>Eukaryota</taxon>
        <taxon>Metazoa</taxon>
        <taxon>Ecdysozoa</taxon>
        <taxon>Nematoda</taxon>
        <taxon>Chromadorea</taxon>
        <taxon>Rhabditida</taxon>
        <taxon>Rhabditina</taxon>
        <taxon>Rhabditomorpha</taxon>
        <taxon>Rhabditoidea</taxon>
        <taxon>Rhabditidae</taxon>
        <taxon>Peloderinae</taxon>
        <taxon>Caenorhabditis</taxon>
    </lineage>
</organism>
<sequence>MVSSSSTDLKKDGYAFWKVDVFWIEVIFFIFSVFLFAVCMYACLFVRWVYKRRLNQKIEDMINRYYKDEENRKQAQIDMKKDELGGDERGNCICRNNLHICQIPRVITDVQTIENETKQKREMKEKEPVKEPVRFVRINELPEEPIKKKEKDVSKKNVSFQEKVKSYQSDPDLIKTMPVLIQPVREVGCQTIDDSLYPPPAPIVAPMYANPTPKQSASQRNNSNDLFEDYGSMNYYENNGKVNGIMNASKMNSPLPMRSKTKIKMDDPKNTGTTSSNTSQTPTTQTTSNISTNDSSSTTKQQSTTNISNENENLKKNKSNTKPPANESESSDSDNQKQSGNDNKEVNSDYLPSAGEKNSTAIKNQNDKNKKESEYFPSAAEKTPENAKNNRPEDTDSPTRLFPYFNKNNPKNTRSKTSTPTDSKATVNSEYF</sequence>
<dbReference type="AlphaFoldDB" id="A0A9P1I6C4"/>
<evidence type="ECO:0000313" key="4">
    <source>
        <dbReference type="Proteomes" id="UP001152747"/>
    </source>
</evidence>
<protein>
    <submittedName>
        <fullName evidence="3">Uncharacterized protein</fullName>
    </submittedName>
</protein>
<keyword evidence="2" id="KW-0812">Transmembrane</keyword>
<accession>A0A9P1I6C4</accession>
<name>A0A9P1I6C4_9PELO</name>
<keyword evidence="2" id="KW-1133">Transmembrane helix</keyword>
<keyword evidence="4" id="KW-1185">Reference proteome</keyword>
<dbReference type="Proteomes" id="UP001152747">
    <property type="component" value="Unassembled WGS sequence"/>
</dbReference>
<reference evidence="3" key="1">
    <citation type="submission" date="2022-11" db="EMBL/GenBank/DDBJ databases">
        <authorList>
            <person name="Kikuchi T."/>
        </authorList>
    </citation>
    <scope>NUCLEOTIDE SEQUENCE</scope>
    <source>
        <strain evidence="3">PS1010</strain>
    </source>
</reference>
<dbReference type="OrthoDB" id="5865339at2759"/>
<feature type="compositionally biased region" description="Polar residues" evidence="1">
    <location>
        <begin position="406"/>
        <end position="432"/>
    </location>
</feature>
<feature type="transmembrane region" description="Helical" evidence="2">
    <location>
        <begin position="26"/>
        <end position="50"/>
    </location>
</feature>
<evidence type="ECO:0000256" key="2">
    <source>
        <dbReference type="SAM" id="Phobius"/>
    </source>
</evidence>